<reference evidence="2" key="1">
    <citation type="journal article" date="2019" name="Int. J. Syst. Evol. Microbiol.">
        <title>The Global Catalogue of Microorganisms (GCM) 10K type strain sequencing project: providing services to taxonomists for standard genome sequencing and annotation.</title>
        <authorList>
            <consortium name="The Broad Institute Genomics Platform"/>
            <consortium name="The Broad Institute Genome Sequencing Center for Infectious Disease"/>
            <person name="Wu L."/>
            <person name="Ma J."/>
        </authorList>
    </citation>
    <scope>NUCLEOTIDE SEQUENCE [LARGE SCALE GENOMIC DNA]</scope>
    <source>
        <strain evidence="2">KCTC 52640</strain>
    </source>
</reference>
<name>A0ABV7ERS7_9GAMM</name>
<dbReference type="EMBL" id="JBHRSS010000004">
    <property type="protein sequence ID" value="MFC3104322.1"/>
    <property type="molecule type" value="Genomic_DNA"/>
</dbReference>
<evidence type="ECO:0008006" key="3">
    <source>
        <dbReference type="Google" id="ProtNLM"/>
    </source>
</evidence>
<evidence type="ECO:0000313" key="1">
    <source>
        <dbReference type="EMBL" id="MFC3104322.1"/>
    </source>
</evidence>
<accession>A0ABV7ERS7</accession>
<proteinExistence type="predicted"/>
<comment type="caution">
    <text evidence="1">The sequence shown here is derived from an EMBL/GenBank/DDBJ whole genome shotgun (WGS) entry which is preliminary data.</text>
</comment>
<gene>
    <name evidence="1" type="ORF">ACFOSU_10525</name>
</gene>
<dbReference type="RefSeq" id="WP_380689321.1">
    <property type="nucleotide sequence ID" value="NZ_JBHRSS010000004.1"/>
</dbReference>
<organism evidence="1 2">
    <name type="scientific">Salinisphaera aquimarina</name>
    <dbReference type="NCBI Taxonomy" id="2094031"/>
    <lineage>
        <taxon>Bacteria</taxon>
        <taxon>Pseudomonadati</taxon>
        <taxon>Pseudomonadota</taxon>
        <taxon>Gammaproteobacteria</taxon>
        <taxon>Salinisphaerales</taxon>
        <taxon>Salinisphaeraceae</taxon>
        <taxon>Salinisphaera</taxon>
    </lineage>
</organism>
<evidence type="ECO:0000313" key="2">
    <source>
        <dbReference type="Proteomes" id="UP001595462"/>
    </source>
</evidence>
<protein>
    <recommendedName>
        <fullName evidence="3">Transposase</fullName>
    </recommendedName>
</protein>
<sequence length="49" mass="5327">MSHARLTTQIRALQADGGGVFSPPRIAETVQFDGGTIRRNRAAQLMTTQ</sequence>
<dbReference type="Proteomes" id="UP001595462">
    <property type="component" value="Unassembled WGS sequence"/>
</dbReference>
<keyword evidence="2" id="KW-1185">Reference proteome</keyword>